<dbReference type="EMBL" id="JASBWR010000046">
    <property type="protein sequence ID" value="KAJ9103423.1"/>
    <property type="molecule type" value="Genomic_DNA"/>
</dbReference>
<keyword evidence="2" id="KW-1185">Reference proteome</keyword>
<proteinExistence type="predicted"/>
<protein>
    <submittedName>
        <fullName evidence="1">Uncharacterized protein</fullName>
    </submittedName>
</protein>
<name>A0ACC2VW67_9TREE</name>
<evidence type="ECO:0000313" key="1">
    <source>
        <dbReference type="EMBL" id="KAJ9103423.1"/>
    </source>
</evidence>
<accession>A0ACC2VW67</accession>
<gene>
    <name evidence="1" type="ORF">QFC19_004374</name>
</gene>
<organism evidence="1 2">
    <name type="scientific">Naganishia cerealis</name>
    <dbReference type="NCBI Taxonomy" id="610337"/>
    <lineage>
        <taxon>Eukaryota</taxon>
        <taxon>Fungi</taxon>
        <taxon>Dikarya</taxon>
        <taxon>Basidiomycota</taxon>
        <taxon>Agaricomycotina</taxon>
        <taxon>Tremellomycetes</taxon>
        <taxon>Filobasidiales</taxon>
        <taxon>Filobasidiaceae</taxon>
        <taxon>Naganishia</taxon>
    </lineage>
</organism>
<comment type="caution">
    <text evidence="1">The sequence shown here is derived from an EMBL/GenBank/DDBJ whole genome shotgun (WGS) entry which is preliminary data.</text>
</comment>
<reference evidence="1" key="1">
    <citation type="submission" date="2023-04" db="EMBL/GenBank/DDBJ databases">
        <title>Draft Genome sequencing of Naganishia species isolated from polar environments using Oxford Nanopore Technology.</title>
        <authorList>
            <person name="Leo P."/>
            <person name="Venkateswaran K."/>
        </authorList>
    </citation>
    <scope>NUCLEOTIDE SEQUENCE</scope>
    <source>
        <strain evidence="1">MNA-CCFEE 5261</strain>
    </source>
</reference>
<evidence type="ECO:0000313" key="2">
    <source>
        <dbReference type="Proteomes" id="UP001241377"/>
    </source>
</evidence>
<sequence>MGALKRKLESIGPSKRAKVAIRPSQTLYVNNLNDQVLRRLLKHNLYLLFSTYGDVIDIIIRPKMRGQAHIILESVTSALSAKAGLDKRRFFSKEMSVNYAKTKSRIVARAEDDTGGDIGIAEQKKVTDADEINEDVPGYES</sequence>
<dbReference type="Proteomes" id="UP001241377">
    <property type="component" value="Unassembled WGS sequence"/>
</dbReference>